<reference evidence="1" key="2">
    <citation type="submission" date="2021-01" db="UniProtKB">
        <authorList>
            <consortium name="EnsemblMetazoa"/>
        </authorList>
    </citation>
    <scope>IDENTIFICATION</scope>
</reference>
<name>A0A7M7NN48_STRPU</name>
<reference evidence="2" key="1">
    <citation type="submission" date="2015-02" db="EMBL/GenBank/DDBJ databases">
        <title>Genome sequencing for Strongylocentrotus purpuratus.</title>
        <authorList>
            <person name="Murali S."/>
            <person name="Liu Y."/>
            <person name="Vee V."/>
            <person name="English A."/>
            <person name="Wang M."/>
            <person name="Skinner E."/>
            <person name="Han Y."/>
            <person name="Muzny D.M."/>
            <person name="Worley K.C."/>
            <person name="Gibbs R.A."/>
        </authorList>
    </citation>
    <scope>NUCLEOTIDE SEQUENCE</scope>
</reference>
<evidence type="ECO:0000313" key="2">
    <source>
        <dbReference type="Proteomes" id="UP000007110"/>
    </source>
</evidence>
<sequence>MGKVFQGLQLLGTALEDVAQTLTKCNFFSIAKKLLDYITDLLECMEGNCVKFFIDVIKELRILFLNRYEIYGDIRGAENSFQQTAYQQGGLCIGRFVKACFLVQDSLMTNGSLEYVVKMTGNSMSMNALKLIANGRSENMKLIESGSKMGVKLIETGKKKG</sequence>
<dbReference type="PANTHER" id="PTHR35362:SF1">
    <property type="entry name" value="SKICH DOMAIN-CONTAINING PROTEIN"/>
    <property type="match status" value="1"/>
</dbReference>
<evidence type="ECO:0000313" key="1">
    <source>
        <dbReference type="EnsemblMetazoa" id="XP_030838744"/>
    </source>
</evidence>
<dbReference type="PANTHER" id="PTHR35362">
    <property type="entry name" value="ANK_REP_REGION DOMAIN-CONTAINING PROTEIN"/>
    <property type="match status" value="1"/>
</dbReference>
<accession>A0A7M7NN48</accession>
<dbReference type="InParanoid" id="A0A7M7NN48"/>
<dbReference type="RefSeq" id="XP_030838744.1">
    <property type="nucleotide sequence ID" value="XM_030982884.1"/>
</dbReference>
<dbReference type="GeneID" id="115922987"/>
<dbReference type="EnsemblMetazoa" id="XM_030982884">
    <property type="protein sequence ID" value="XP_030838744"/>
    <property type="gene ID" value="LOC115922987"/>
</dbReference>
<dbReference type="OMA" id="EEVEIWY"/>
<keyword evidence="2" id="KW-1185">Reference proteome</keyword>
<dbReference type="KEGG" id="spu:115922987"/>
<proteinExistence type="predicted"/>
<protein>
    <submittedName>
        <fullName evidence="1">Uncharacterized protein</fullName>
    </submittedName>
</protein>
<dbReference type="AlphaFoldDB" id="A0A7M7NN48"/>
<organism evidence="1 2">
    <name type="scientific">Strongylocentrotus purpuratus</name>
    <name type="common">Purple sea urchin</name>
    <dbReference type="NCBI Taxonomy" id="7668"/>
    <lineage>
        <taxon>Eukaryota</taxon>
        <taxon>Metazoa</taxon>
        <taxon>Echinodermata</taxon>
        <taxon>Eleutherozoa</taxon>
        <taxon>Echinozoa</taxon>
        <taxon>Echinoidea</taxon>
        <taxon>Euechinoidea</taxon>
        <taxon>Echinacea</taxon>
        <taxon>Camarodonta</taxon>
        <taxon>Echinidea</taxon>
        <taxon>Strongylocentrotidae</taxon>
        <taxon>Strongylocentrotus</taxon>
    </lineage>
</organism>
<dbReference type="OrthoDB" id="10111752at2759"/>
<dbReference type="Proteomes" id="UP000007110">
    <property type="component" value="Unassembled WGS sequence"/>
</dbReference>